<evidence type="ECO:0000313" key="7">
    <source>
        <dbReference type="EMBL" id="RJG17930.1"/>
    </source>
</evidence>
<dbReference type="OrthoDB" id="9782229at2"/>
<dbReference type="GO" id="GO:0009279">
    <property type="term" value="C:cell outer membrane"/>
    <property type="evidence" value="ECO:0007669"/>
    <property type="project" value="UniProtKB-SubCell"/>
</dbReference>
<dbReference type="Proteomes" id="UP000283734">
    <property type="component" value="Unassembled WGS sequence"/>
</dbReference>
<reference evidence="7 8" key="1">
    <citation type="submission" date="2018-09" db="EMBL/GenBank/DDBJ databases">
        <title>Alcanivorax profundi sp. nov., isolated from 1000 m-depth seawater of the Mariana Trench.</title>
        <authorList>
            <person name="Liu J."/>
        </authorList>
    </citation>
    <scope>NUCLEOTIDE SEQUENCE [LARGE SCALE GENOMIC DNA]</scope>
    <source>
        <strain evidence="7 8">MTEO17</strain>
    </source>
</reference>
<comment type="caution">
    <text evidence="7">The sequence shown here is derived from an EMBL/GenBank/DDBJ whole genome shotgun (WGS) entry which is preliminary data.</text>
</comment>
<dbReference type="CDD" id="cd07185">
    <property type="entry name" value="OmpA_C-like"/>
    <property type="match status" value="1"/>
</dbReference>
<dbReference type="RefSeq" id="WP_022985245.1">
    <property type="nucleotide sequence ID" value="NZ_CAXGPP010000008.1"/>
</dbReference>
<dbReference type="EMBL" id="QYYA01000002">
    <property type="protein sequence ID" value="RJG17930.1"/>
    <property type="molecule type" value="Genomic_DNA"/>
</dbReference>
<organism evidence="7 8">
    <name type="scientific">Alcanivorax profundi</name>
    <dbReference type="NCBI Taxonomy" id="2338368"/>
    <lineage>
        <taxon>Bacteria</taxon>
        <taxon>Pseudomonadati</taxon>
        <taxon>Pseudomonadota</taxon>
        <taxon>Gammaproteobacteria</taxon>
        <taxon>Oceanospirillales</taxon>
        <taxon>Alcanivoracaceae</taxon>
        <taxon>Alcanivorax</taxon>
    </lineage>
</organism>
<dbReference type="InterPro" id="IPR050330">
    <property type="entry name" value="Bact_OuterMem_StrucFunc"/>
</dbReference>
<dbReference type="InterPro" id="IPR006664">
    <property type="entry name" value="OMP_bac"/>
</dbReference>
<feature type="signal peptide" evidence="5">
    <location>
        <begin position="1"/>
        <end position="22"/>
    </location>
</feature>
<dbReference type="InterPro" id="IPR036737">
    <property type="entry name" value="OmpA-like_sf"/>
</dbReference>
<dbReference type="SUPFAM" id="SSF103088">
    <property type="entry name" value="OmpA-like"/>
    <property type="match status" value="1"/>
</dbReference>
<name>A0A418XY37_9GAMM</name>
<comment type="subcellular location">
    <subcellularLocation>
        <location evidence="1">Cell outer membrane</location>
    </subcellularLocation>
</comment>
<dbReference type="PRINTS" id="PR01021">
    <property type="entry name" value="OMPADOMAIN"/>
</dbReference>
<feature type="domain" description="OmpA-like" evidence="6">
    <location>
        <begin position="62"/>
        <end position="178"/>
    </location>
</feature>
<evidence type="ECO:0000256" key="1">
    <source>
        <dbReference type="ARBA" id="ARBA00004442"/>
    </source>
</evidence>
<keyword evidence="2 4" id="KW-0472">Membrane</keyword>
<dbReference type="PANTHER" id="PTHR30329:SF21">
    <property type="entry name" value="LIPOPROTEIN YIAD-RELATED"/>
    <property type="match status" value="1"/>
</dbReference>
<keyword evidence="5" id="KW-0732">Signal</keyword>
<evidence type="ECO:0000256" key="2">
    <source>
        <dbReference type="ARBA" id="ARBA00023136"/>
    </source>
</evidence>
<evidence type="ECO:0000256" key="5">
    <source>
        <dbReference type="SAM" id="SignalP"/>
    </source>
</evidence>
<gene>
    <name evidence="7" type="ORF">D4A39_05405</name>
</gene>
<dbReference type="Gene3D" id="3.30.1330.60">
    <property type="entry name" value="OmpA-like domain"/>
    <property type="match status" value="1"/>
</dbReference>
<accession>A0A418XY37</accession>
<keyword evidence="8" id="KW-1185">Reference proteome</keyword>
<proteinExistence type="predicted"/>
<evidence type="ECO:0000313" key="8">
    <source>
        <dbReference type="Proteomes" id="UP000283734"/>
    </source>
</evidence>
<evidence type="ECO:0000256" key="3">
    <source>
        <dbReference type="ARBA" id="ARBA00023237"/>
    </source>
</evidence>
<dbReference type="PANTHER" id="PTHR30329">
    <property type="entry name" value="STATOR ELEMENT OF FLAGELLAR MOTOR COMPLEX"/>
    <property type="match status" value="1"/>
</dbReference>
<dbReference type="Pfam" id="PF00691">
    <property type="entry name" value="OmpA"/>
    <property type="match status" value="1"/>
</dbReference>
<feature type="chain" id="PRO_5019519508" evidence="5">
    <location>
        <begin position="23"/>
        <end position="203"/>
    </location>
</feature>
<evidence type="ECO:0000256" key="4">
    <source>
        <dbReference type="PROSITE-ProRule" id="PRU00473"/>
    </source>
</evidence>
<dbReference type="AlphaFoldDB" id="A0A418XY37"/>
<keyword evidence="3" id="KW-0998">Cell outer membrane</keyword>
<sequence length="203" mass="21743">MNMLKALMASLLIVGVSGCATTESLYAQYDELCPVEARVTNTGMVMVTGIATTGNGIVAAGATESQVWEPAVYFGFDMDDLKDSEKARLDSNVAVLHRYEALQISVQAYTDQKGNDGLNQALSIKRMNSVVAYLKEAGISGSRIKATYLGEGAPLLAGSTTDERIVNRRVELMPLDSRGRPLVMRTDFANSGGDEFVAPAPVK</sequence>
<evidence type="ECO:0000259" key="6">
    <source>
        <dbReference type="PROSITE" id="PS51123"/>
    </source>
</evidence>
<dbReference type="PROSITE" id="PS51123">
    <property type="entry name" value="OMPA_2"/>
    <property type="match status" value="1"/>
</dbReference>
<dbReference type="InterPro" id="IPR006665">
    <property type="entry name" value="OmpA-like"/>
</dbReference>
<dbReference type="PROSITE" id="PS51257">
    <property type="entry name" value="PROKAR_LIPOPROTEIN"/>
    <property type="match status" value="1"/>
</dbReference>
<protein>
    <submittedName>
        <fullName evidence="7">OmpA family protein</fullName>
    </submittedName>
</protein>